<comment type="caution">
    <text evidence="1">The sequence shown here is derived from an EMBL/GenBank/DDBJ whole genome shotgun (WGS) entry which is preliminary data.</text>
</comment>
<organism evidence="1 2">
    <name type="scientific">Naganishia friedmannii</name>
    <dbReference type="NCBI Taxonomy" id="89922"/>
    <lineage>
        <taxon>Eukaryota</taxon>
        <taxon>Fungi</taxon>
        <taxon>Dikarya</taxon>
        <taxon>Basidiomycota</taxon>
        <taxon>Agaricomycotina</taxon>
        <taxon>Tremellomycetes</taxon>
        <taxon>Filobasidiales</taxon>
        <taxon>Filobasidiaceae</taxon>
        <taxon>Naganishia</taxon>
    </lineage>
</organism>
<name>A0ACC2W404_9TREE</name>
<sequence>MDDYSFRPGGSLKLKGDKKKKRSRTEQERASATKEAQRAAREAENAERARAARSTSHEEGDKSGSGAEGGAEGASGGVKKTKTAAEEKFDKIQEERRRERAKKKAMMSHKDRVAEFNASLDRLRLAQADFHLQSFTLFSGYLPVVFGVPFLAFSVAIAL</sequence>
<reference evidence="1" key="1">
    <citation type="submission" date="2023-04" db="EMBL/GenBank/DDBJ databases">
        <title>Draft Genome sequencing of Naganishia species isolated from polar environments using Oxford Nanopore Technology.</title>
        <authorList>
            <person name="Leo P."/>
            <person name="Venkateswaran K."/>
        </authorList>
    </citation>
    <scope>NUCLEOTIDE SEQUENCE</scope>
    <source>
        <strain evidence="1">MNA-CCFEE 5423</strain>
    </source>
</reference>
<gene>
    <name evidence="1" type="ORF">QFC21_001273</name>
</gene>
<dbReference type="EMBL" id="JASBWT010000003">
    <property type="protein sequence ID" value="KAJ9106131.1"/>
    <property type="molecule type" value="Genomic_DNA"/>
</dbReference>
<accession>A0ACC2W404</accession>
<evidence type="ECO:0000313" key="1">
    <source>
        <dbReference type="EMBL" id="KAJ9106131.1"/>
    </source>
</evidence>
<protein>
    <submittedName>
        <fullName evidence="1">Uncharacterized protein</fullName>
    </submittedName>
</protein>
<evidence type="ECO:0000313" key="2">
    <source>
        <dbReference type="Proteomes" id="UP001227268"/>
    </source>
</evidence>
<dbReference type="Proteomes" id="UP001227268">
    <property type="component" value="Unassembled WGS sequence"/>
</dbReference>
<keyword evidence="2" id="KW-1185">Reference proteome</keyword>
<proteinExistence type="predicted"/>